<name>A0A7K0E121_9NOCA</name>
<evidence type="ECO:0000259" key="2">
    <source>
        <dbReference type="SMART" id="SM00382"/>
    </source>
</evidence>
<dbReference type="SUPFAM" id="SSF52540">
    <property type="entry name" value="P-loop containing nucleoside triphosphate hydrolases"/>
    <property type="match status" value="2"/>
</dbReference>
<dbReference type="RefSeq" id="WP_153348911.1">
    <property type="nucleotide sequence ID" value="NZ_WEGI01000022.1"/>
</dbReference>
<feature type="compositionally biased region" description="Basic and acidic residues" evidence="1">
    <location>
        <begin position="634"/>
        <end position="643"/>
    </location>
</feature>
<reference evidence="3 4" key="1">
    <citation type="submission" date="2019-10" db="EMBL/GenBank/DDBJ databases">
        <title>Nocardia macrotermitis sp. nov. and Nocardia aurantia sp. nov., isolated from the gut of fungus growing-termite Macrotermes natalensis.</title>
        <authorList>
            <person name="Benndorf R."/>
            <person name="Schwitalla J."/>
            <person name="Martin K."/>
            <person name="De Beer W."/>
            <person name="Kaster A.-K."/>
            <person name="Vollmers J."/>
            <person name="Poulsen M."/>
            <person name="Beemelmanns C."/>
        </authorList>
    </citation>
    <scope>NUCLEOTIDE SEQUENCE [LARGE SCALE GENOMIC DNA]</scope>
    <source>
        <strain evidence="3 4">RB56</strain>
    </source>
</reference>
<dbReference type="Gene3D" id="3.40.50.300">
    <property type="entry name" value="P-loop containing nucleotide triphosphate hydrolases"/>
    <property type="match status" value="2"/>
</dbReference>
<dbReference type="AlphaFoldDB" id="A0A7K0E121"/>
<protein>
    <recommendedName>
        <fullName evidence="2">AAA+ ATPase domain-containing protein</fullName>
    </recommendedName>
</protein>
<dbReference type="InterPro" id="IPR003593">
    <property type="entry name" value="AAA+_ATPase"/>
</dbReference>
<dbReference type="Pfam" id="PF01935">
    <property type="entry name" value="DUF87"/>
    <property type="match status" value="1"/>
</dbReference>
<dbReference type="OrthoDB" id="3881471at2"/>
<dbReference type="SMART" id="SM00382">
    <property type="entry name" value="AAA"/>
    <property type="match status" value="2"/>
</dbReference>
<proteinExistence type="predicted"/>
<feature type="region of interest" description="Disordered" evidence="1">
    <location>
        <begin position="592"/>
        <end position="655"/>
    </location>
</feature>
<dbReference type="InterPro" id="IPR027417">
    <property type="entry name" value="P-loop_NTPase"/>
</dbReference>
<comment type="caution">
    <text evidence="3">The sequence shown here is derived from an EMBL/GenBank/DDBJ whole genome shotgun (WGS) entry which is preliminary data.</text>
</comment>
<dbReference type="InterPro" id="IPR002789">
    <property type="entry name" value="HerA_central"/>
</dbReference>
<dbReference type="InterPro" id="IPR008900">
    <property type="entry name" value="Zot_N"/>
</dbReference>
<feature type="domain" description="AAA+ ATPase" evidence="2">
    <location>
        <begin position="669"/>
        <end position="1014"/>
    </location>
</feature>
<dbReference type="InterPro" id="IPR051162">
    <property type="entry name" value="T4SS_component"/>
</dbReference>
<gene>
    <name evidence="3" type="ORF">NRB56_73050</name>
</gene>
<dbReference type="PANTHER" id="PTHR30121:SF6">
    <property type="entry name" value="SLR6007 PROTEIN"/>
    <property type="match status" value="1"/>
</dbReference>
<dbReference type="PANTHER" id="PTHR30121">
    <property type="entry name" value="UNCHARACTERIZED PROTEIN YJGR-RELATED"/>
    <property type="match status" value="1"/>
</dbReference>
<feature type="domain" description="AAA+ ATPase" evidence="2">
    <location>
        <begin position="56"/>
        <end position="307"/>
    </location>
</feature>
<keyword evidence="4" id="KW-1185">Reference proteome</keyword>
<dbReference type="Proteomes" id="UP000431401">
    <property type="component" value="Unassembled WGS sequence"/>
</dbReference>
<evidence type="ECO:0000313" key="4">
    <source>
        <dbReference type="Proteomes" id="UP000431401"/>
    </source>
</evidence>
<evidence type="ECO:0000256" key="1">
    <source>
        <dbReference type="SAM" id="MobiDB-lite"/>
    </source>
</evidence>
<dbReference type="Pfam" id="PF05707">
    <property type="entry name" value="Zot"/>
    <property type="match status" value="1"/>
</dbReference>
<accession>A0A7K0E121</accession>
<organism evidence="3 4">
    <name type="scientific">Nocardia aurantia</name>
    <dbReference type="NCBI Taxonomy" id="2585199"/>
    <lineage>
        <taxon>Bacteria</taxon>
        <taxon>Bacillati</taxon>
        <taxon>Actinomycetota</taxon>
        <taxon>Actinomycetes</taxon>
        <taxon>Mycobacteriales</taxon>
        <taxon>Nocardiaceae</taxon>
        <taxon>Nocardia</taxon>
    </lineage>
</organism>
<sequence>MNEDQRRALAAIQFGSVLGTEGIWTPLRYHVDGLHPLATAKIRRAVEAAASRPRSQPTGLILSGERGVGKTHMLGWLRAYVQEQGGSFFMPKLLDGASFWAGAVHGIVNQLRGADGGQLGRIIDTLSEIAGCDRELRVRLHGTLTVGREHLDEFIGQVDDFDRQSMRDYHDTLRALVLYQANQRDVRDVGHSFLLLEDGIDETDRAAWGFRGRRRSPQQIFNDLSWLFALTGPVVLAIDQIDSVIAQSGHGGENRLADGLADGLMRMREETVRTIIVAACIPKSWELLAHRAINSAADRFTVLELSTNMPSSDMARTIVERHLAAQYGEIGFEPPYPSWPVAPPAFEAREVSDYTPRRLLQQVDEHVQRCLNRGTIIELEAFETPGDSVLPHPAPPAPGEMAVLDAQFERLCRSADVVAPLDPRHEDERMFALLNAALRCFALEQRGSGTELIVDQAATLQSALHARLRRTLDEATEDEEHWSFRSIGHTHARAVQTRLRSASLEAGIQPGTDKRHLVVVRNMPFSSGRVTAEMLTEFQAAGGVAVPISEEDLRVFAALDAMLIDSAPGFADWLAIRKPASRSRLLSRVIPAVPVDPPNGTRKSSFDGFTEPDPVPTRPGETNSAAAHPGAPSPEERIPRADPAETPAAVPLGRSMDGRNEFRVPLVLLRKHTAVFAGSGSGKTVLLRRLVEEAALQGVSAILIDSNNDLARLGDPWPEPPIGWGPRDADRAAEYLENTDVVVWTPRRAAGRPLALNPLPDFRDVLDDPDEFRTSVDASVAGLLPRAGLTARQVDKGAAVLREALTHFATNGGSELRDFVALLANLPEGVSIIANAPRRAAEMADSLTAAMINDPVFGGAGERLDPGALLTPTAGRRARVSVVNFIGLPTDEQRQTFVNQLQLALFAWIKRNPARDRPLGGLLVLDEAQTFVPSQRFTASTESTLKLATQARKYGLGMVYATQAPKALHNMVTGNAATQFFGLLNAAVQIQAATELARAKGGRIDDISHLKAGRFYGATEGSGFEKIDVPMCLSHHPPSALTEEEVIERARRRND</sequence>
<dbReference type="EMBL" id="WEGI01000022">
    <property type="protein sequence ID" value="MQY31695.1"/>
    <property type="molecule type" value="Genomic_DNA"/>
</dbReference>
<evidence type="ECO:0000313" key="3">
    <source>
        <dbReference type="EMBL" id="MQY31695.1"/>
    </source>
</evidence>